<gene>
    <name evidence="4" type="ORF">FOE78_08360</name>
</gene>
<dbReference type="PROSITE" id="PS00101">
    <property type="entry name" value="HEXAPEP_TRANSFERASES"/>
    <property type="match status" value="1"/>
</dbReference>
<protein>
    <submittedName>
        <fullName evidence="4">Acyltransferase</fullName>
    </submittedName>
</protein>
<name>A0A516PXK7_9ACTN</name>
<evidence type="ECO:0000256" key="3">
    <source>
        <dbReference type="ARBA" id="ARBA00022737"/>
    </source>
</evidence>
<dbReference type="OrthoDB" id="2643438at2"/>
<evidence type="ECO:0000256" key="1">
    <source>
        <dbReference type="ARBA" id="ARBA00007274"/>
    </source>
</evidence>
<accession>A0A516PXK7</accession>
<dbReference type="PANTHER" id="PTHR23416">
    <property type="entry name" value="SIALIC ACID SYNTHASE-RELATED"/>
    <property type="match status" value="1"/>
</dbReference>
<reference evidence="4 5" key="1">
    <citation type="submission" date="2019-07" db="EMBL/GenBank/DDBJ databases">
        <title>Microlunatus dokdonensis sp. nov. isolated from the rhizospheric soil of the wild plant Elymus tsukushiensis.</title>
        <authorList>
            <person name="Ghim S.-Y."/>
            <person name="Hwang Y.-J."/>
            <person name="Son J.-S."/>
            <person name="Shin J.-H."/>
        </authorList>
    </citation>
    <scope>NUCLEOTIDE SEQUENCE [LARGE SCALE GENOMIC DNA]</scope>
    <source>
        <strain evidence="4 5">KUDC0627</strain>
    </source>
</reference>
<dbReference type="GO" id="GO:0008374">
    <property type="term" value="F:O-acyltransferase activity"/>
    <property type="evidence" value="ECO:0007669"/>
    <property type="project" value="TreeGrafter"/>
</dbReference>
<dbReference type="Gene3D" id="2.160.10.10">
    <property type="entry name" value="Hexapeptide repeat proteins"/>
    <property type="match status" value="1"/>
</dbReference>
<evidence type="ECO:0000313" key="5">
    <source>
        <dbReference type="Proteomes" id="UP000319263"/>
    </source>
</evidence>
<dbReference type="InterPro" id="IPR001451">
    <property type="entry name" value="Hexapep"/>
</dbReference>
<sequence>MRPGRSTSSGHRRVVVVTVDADQPVFDQAHFDYSPWGFWHRADEQAQQHQRELQRRALEQHPDWSFGEQCFVSELAAVQCDTLQLGDRSYIAGHAYLSHDVIMGRDCTVNAFTVVRGKITIGDAVRIGAHTSILGFNHTMTDPDVEVFRQPTVARGISIGSDVWIGSQVAIVDGVTIGDKAVIAAGATVTKDVPAGAVVGGTPARLLRWRVPPADAAPRTGSDDLAAKVRGFADRARSEAAEILNRAWDPERQRFTDRPGTPLKVRPQCDAIEIADMLLGTAPTQRPVDEQIGWLRGLQDPKSGLLPEIEPDGTPGAAPGPGLAGLHEGDSAYHVLCVGYALDVLGSSFAHPISAVAEAEPAELINFLDSLPWKEKPWSSGHQVDALGTALRWNRPAGATSRPGTEEALWGWLGLHTDPRTGMWGESDGLDQLQVVNGFYRASRGTYAQFGVPLPFAERVIDTVLAHASVQRYFAPERQNACNVLDVIHPLWLAGRQTDHRRSDVVALARTLLVDAIGHWTPGQGFGFQAPSAGAASVAATVPGLQGTEMWLSIVWLLSDVLGLSGELGYRPRGVHRPEPALTLRAS</sequence>
<proteinExistence type="inferred from homology"/>
<dbReference type="KEGG" id="mik:FOE78_08360"/>
<evidence type="ECO:0000313" key="4">
    <source>
        <dbReference type="EMBL" id="QDP95907.1"/>
    </source>
</evidence>
<dbReference type="CDD" id="cd04647">
    <property type="entry name" value="LbH_MAT_like"/>
    <property type="match status" value="1"/>
</dbReference>
<dbReference type="SUPFAM" id="SSF51161">
    <property type="entry name" value="Trimeric LpxA-like enzymes"/>
    <property type="match status" value="1"/>
</dbReference>
<dbReference type="PANTHER" id="PTHR23416:SF23">
    <property type="entry name" value="ACETYLTRANSFERASE C18B11.09C-RELATED"/>
    <property type="match status" value="1"/>
</dbReference>
<dbReference type="Proteomes" id="UP000319263">
    <property type="component" value="Chromosome"/>
</dbReference>
<dbReference type="GO" id="GO:0005829">
    <property type="term" value="C:cytosol"/>
    <property type="evidence" value="ECO:0007669"/>
    <property type="project" value="TreeGrafter"/>
</dbReference>
<keyword evidence="3" id="KW-0677">Repeat</keyword>
<evidence type="ECO:0000256" key="2">
    <source>
        <dbReference type="ARBA" id="ARBA00022679"/>
    </source>
</evidence>
<dbReference type="AlphaFoldDB" id="A0A516PXK7"/>
<keyword evidence="2 4" id="KW-0808">Transferase</keyword>
<keyword evidence="5" id="KW-1185">Reference proteome</keyword>
<dbReference type="Pfam" id="PF00132">
    <property type="entry name" value="Hexapep"/>
    <property type="match status" value="1"/>
</dbReference>
<organism evidence="4 5">
    <name type="scientific">Microlunatus elymi</name>
    <dbReference type="NCBI Taxonomy" id="2596828"/>
    <lineage>
        <taxon>Bacteria</taxon>
        <taxon>Bacillati</taxon>
        <taxon>Actinomycetota</taxon>
        <taxon>Actinomycetes</taxon>
        <taxon>Propionibacteriales</taxon>
        <taxon>Propionibacteriaceae</taxon>
        <taxon>Microlunatus</taxon>
    </lineage>
</organism>
<dbReference type="InterPro" id="IPR051159">
    <property type="entry name" value="Hexapeptide_acetyltransf"/>
</dbReference>
<keyword evidence="4" id="KW-0012">Acyltransferase</keyword>
<dbReference type="InterPro" id="IPR018357">
    <property type="entry name" value="Hexapep_transf_CS"/>
</dbReference>
<dbReference type="InterPro" id="IPR011004">
    <property type="entry name" value="Trimer_LpxA-like_sf"/>
</dbReference>
<comment type="similarity">
    <text evidence="1">Belongs to the transferase hexapeptide repeat family.</text>
</comment>
<dbReference type="EMBL" id="CP041692">
    <property type="protein sequence ID" value="QDP95907.1"/>
    <property type="molecule type" value="Genomic_DNA"/>
</dbReference>